<dbReference type="SUPFAM" id="SSF53474">
    <property type="entry name" value="alpha/beta-Hydrolases"/>
    <property type="match status" value="1"/>
</dbReference>
<dbReference type="Gene3D" id="3.40.50.1820">
    <property type="entry name" value="alpha/beta hydrolase"/>
    <property type="match status" value="1"/>
</dbReference>
<comment type="caution">
    <text evidence="2">The sequence shown here is derived from an EMBL/GenBank/DDBJ whole genome shotgun (WGS) entry which is preliminary data.</text>
</comment>
<keyword evidence="3" id="KW-1185">Reference proteome</keyword>
<proteinExistence type="predicted"/>
<dbReference type="InterPro" id="IPR029058">
    <property type="entry name" value="AB_hydrolase_fold"/>
</dbReference>
<feature type="domain" description="NAD-dependent epimerase/dehydratase" evidence="1">
    <location>
        <begin position="3"/>
        <end position="223"/>
    </location>
</feature>
<reference evidence="2" key="2">
    <citation type="submission" date="2020-09" db="EMBL/GenBank/DDBJ databases">
        <authorList>
            <person name="Sun Q."/>
            <person name="Sedlacek I."/>
        </authorList>
    </citation>
    <scope>NUCLEOTIDE SEQUENCE</scope>
    <source>
        <strain evidence="2">CCM 7905</strain>
    </source>
</reference>
<dbReference type="AlphaFoldDB" id="A0A917CRV5"/>
<dbReference type="Gene3D" id="3.40.50.720">
    <property type="entry name" value="NAD(P)-binding Rossmann-like Domain"/>
    <property type="match status" value="1"/>
</dbReference>
<gene>
    <name evidence="2" type="ORF">GCM10007304_08100</name>
</gene>
<reference evidence="2" key="1">
    <citation type="journal article" date="2014" name="Int. J. Syst. Evol. Microbiol.">
        <title>Complete genome sequence of Corynebacterium casei LMG S-19264T (=DSM 44701T), isolated from a smear-ripened cheese.</title>
        <authorList>
            <consortium name="US DOE Joint Genome Institute (JGI-PGF)"/>
            <person name="Walter F."/>
            <person name="Albersmeier A."/>
            <person name="Kalinowski J."/>
            <person name="Ruckert C."/>
        </authorList>
    </citation>
    <scope>NUCLEOTIDE SEQUENCE</scope>
    <source>
        <strain evidence="2">CCM 7905</strain>
    </source>
</reference>
<evidence type="ECO:0000313" key="2">
    <source>
        <dbReference type="EMBL" id="GGF96517.1"/>
    </source>
</evidence>
<dbReference type="Pfam" id="PF01370">
    <property type="entry name" value="Epimerase"/>
    <property type="match status" value="1"/>
</dbReference>
<dbReference type="InterPro" id="IPR036291">
    <property type="entry name" value="NAD(P)-bd_dom_sf"/>
</dbReference>
<dbReference type="EMBL" id="BMCU01000001">
    <property type="protein sequence ID" value="GGF96517.1"/>
    <property type="molecule type" value="Genomic_DNA"/>
</dbReference>
<organism evidence="2 3">
    <name type="scientific">Rhodococcoides trifolii</name>
    <dbReference type="NCBI Taxonomy" id="908250"/>
    <lineage>
        <taxon>Bacteria</taxon>
        <taxon>Bacillati</taxon>
        <taxon>Actinomycetota</taxon>
        <taxon>Actinomycetes</taxon>
        <taxon>Mycobacteriales</taxon>
        <taxon>Nocardiaceae</taxon>
        <taxon>Rhodococcoides</taxon>
    </lineage>
</organism>
<dbReference type="InterPro" id="IPR001509">
    <property type="entry name" value="Epimerase_deHydtase"/>
</dbReference>
<protein>
    <recommendedName>
        <fullName evidence="1">NAD-dependent epimerase/dehydratase domain-containing protein</fullName>
    </recommendedName>
</protein>
<accession>A0A917CRV5</accession>
<dbReference type="Proteomes" id="UP000654257">
    <property type="component" value="Unassembled WGS sequence"/>
</dbReference>
<dbReference type="InterPro" id="IPR050177">
    <property type="entry name" value="Lipid_A_modif_metabolic_enz"/>
</dbReference>
<sequence length="533" mass="57366">MKVAVTGATSDFGAAILPVLLADPEITSVVGLGRRAPRLTHPKLQSVSVDIRSPDLVEVFRGVDVVIHLAFVVEEARDKSAIHDVNIGGSRNTVDCAHRAGVQNLVIASSVSVYGSEDIAVPVTEEEFPLSDPLRYYFFDKAEVEHFVEWWLRRHPGEMAVSMLRPTYVVGPDFSNDGIDTLTQSVVAFPDPDHANYQFIHQDDLADAFHRAVKTPLTGPFNLGPRDWLGVRALARMQGQLVLKVPGKLLRGFVNTAYAVRVLPFSSHWISSGEAAVDSTHFERSTGWVPSMTSAEAAAIMILLRGRPVMTREHALRGHRACEAVAAAATVRVRAWPQVDHEIEGIAAALDRALSLVEHDRVDTPSGSVHVEVHISESPHAAVVIPVPTGLHARYLSALARTIADSGVSVVLVDLPGHGASTGRRGRATKSQVTEALASAAEWARTRFGQEPTVVDIPSGGVDTLSTVEPADGLLSAHSGLRMPQRRPDMTTATRAVQQRFSAPAGVLSGTGQRALQQAVLEHFSGVRSANRG</sequence>
<evidence type="ECO:0000313" key="3">
    <source>
        <dbReference type="Proteomes" id="UP000654257"/>
    </source>
</evidence>
<dbReference type="RefSeq" id="WP_188543372.1">
    <property type="nucleotide sequence ID" value="NZ_BMCU01000001.1"/>
</dbReference>
<dbReference type="SUPFAM" id="SSF51735">
    <property type="entry name" value="NAD(P)-binding Rossmann-fold domains"/>
    <property type="match status" value="1"/>
</dbReference>
<evidence type="ECO:0000259" key="1">
    <source>
        <dbReference type="Pfam" id="PF01370"/>
    </source>
</evidence>
<name>A0A917CRV5_9NOCA</name>
<dbReference type="PANTHER" id="PTHR43245">
    <property type="entry name" value="BIFUNCTIONAL POLYMYXIN RESISTANCE PROTEIN ARNA"/>
    <property type="match status" value="1"/>
</dbReference>